<dbReference type="EMBL" id="QCYH01000022">
    <property type="protein sequence ID" value="PVA08637.1"/>
    <property type="molecule type" value="Genomic_DNA"/>
</dbReference>
<dbReference type="PANTHER" id="PTHR46825">
    <property type="entry name" value="D-ALANYL-D-ALANINE-CARBOXYPEPTIDASE/ENDOPEPTIDASE AMPH"/>
    <property type="match status" value="1"/>
</dbReference>
<keyword evidence="3" id="KW-0378">Hydrolase</keyword>
<dbReference type="GO" id="GO:0016787">
    <property type="term" value="F:hydrolase activity"/>
    <property type="evidence" value="ECO:0007669"/>
    <property type="project" value="UniProtKB-KW"/>
</dbReference>
<evidence type="ECO:0000259" key="2">
    <source>
        <dbReference type="Pfam" id="PF00144"/>
    </source>
</evidence>
<feature type="domain" description="Beta-lactamase-related" evidence="2">
    <location>
        <begin position="72"/>
        <end position="384"/>
    </location>
</feature>
<comment type="caution">
    <text evidence="3">The sequence shown here is derived from an EMBL/GenBank/DDBJ whole genome shotgun (WGS) entry which is preliminary data.</text>
</comment>
<accession>A0A2T7G2J7</accession>
<dbReference type="InterPro" id="IPR001466">
    <property type="entry name" value="Beta-lactam-related"/>
</dbReference>
<evidence type="ECO:0000313" key="4">
    <source>
        <dbReference type="Proteomes" id="UP000244446"/>
    </source>
</evidence>
<dbReference type="InterPro" id="IPR012338">
    <property type="entry name" value="Beta-lactam/transpept-like"/>
</dbReference>
<dbReference type="RefSeq" id="WP_108693607.1">
    <property type="nucleotide sequence ID" value="NZ_QCYH01000022.1"/>
</dbReference>
<name>A0A2T7G2J7_9RHOB</name>
<sequence>MTAIEMHHRAARRFRPGLLTCAMALAFAAPVTAQAQDQAPQSCVADPGAVTARATITPPDTPLPEALARALDAAARGALDGAAAPGIIAGVVTPGGRWSGAWGVADPETGAAMTAGMHTRIGSVTKTFTGTALLQLAEAGKLSLDDTIDQYVPGVPNGDIITLRHLANMTSGLLSYTQADPFLDQFFADPSLHYTPQDLLDFAFPGSPIFAPGAKFNYSNTNTVLLGMVIEQVAGQDIDAVFSSMILDPLGLTETTGPDGAAMLPDPYPQGFTLQGDAATPTAPSNATHWDPSWGWTAGGMISTLDDLLVYGRALGTGKDLLGAEAQQERLRSFPEPAGYGIALGCVNGWIGHTGELPGYNTTVFYDTTTDTTVVVQANSDIPSGDCGDEDVLPDNPGDLACSSPASRVFEALSVALGHPFSMTPTAPAE</sequence>
<dbReference type="OrthoDB" id="5377981at2"/>
<feature type="signal peptide" evidence="1">
    <location>
        <begin position="1"/>
        <end position="35"/>
    </location>
</feature>
<gene>
    <name evidence="3" type="ORF">DC366_18180</name>
</gene>
<dbReference type="AlphaFoldDB" id="A0A2T7G2J7"/>
<organism evidence="3 4">
    <name type="scientific">Pelagivirga sediminicola</name>
    <dbReference type="NCBI Taxonomy" id="2170575"/>
    <lineage>
        <taxon>Bacteria</taxon>
        <taxon>Pseudomonadati</taxon>
        <taxon>Pseudomonadota</taxon>
        <taxon>Alphaproteobacteria</taxon>
        <taxon>Rhodobacterales</taxon>
        <taxon>Paracoccaceae</taxon>
        <taxon>Pelagivirga</taxon>
    </lineage>
</organism>
<reference evidence="3 4" key="1">
    <citation type="submission" date="2018-04" db="EMBL/GenBank/DDBJ databases">
        <title>Pelagivirga bohaiensis gen. nov., sp. nov., a bacterium isolated from the Bohai Sea.</title>
        <authorList>
            <person name="Ji X."/>
        </authorList>
    </citation>
    <scope>NUCLEOTIDE SEQUENCE [LARGE SCALE GENOMIC DNA]</scope>
    <source>
        <strain evidence="3 4">BH-SD19</strain>
    </source>
</reference>
<keyword evidence="4" id="KW-1185">Reference proteome</keyword>
<dbReference type="InterPro" id="IPR050491">
    <property type="entry name" value="AmpC-like"/>
</dbReference>
<evidence type="ECO:0000313" key="3">
    <source>
        <dbReference type="EMBL" id="PVA08637.1"/>
    </source>
</evidence>
<dbReference type="Pfam" id="PF00144">
    <property type="entry name" value="Beta-lactamase"/>
    <property type="match status" value="1"/>
</dbReference>
<proteinExistence type="predicted"/>
<feature type="chain" id="PRO_5015427409" evidence="1">
    <location>
        <begin position="36"/>
        <end position="430"/>
    </location>
</feature>
<dbReference type="Gene3D" id="3.40.710.10">
    <property type="entry name" value="DD-peptidase/beta-lactamase superfamily"/>
    <property type="match status" value="1"/>
</dbReference>
<keyword evidence="1" id="KW-0732">Signal</keyword>
<dbReference type="SUPFAM" id="SSF56601">
    <property type="entry name" value="beta-lactamase/transpeptidase-like"/>
    <property type="match status" value="1"/>
</dbReference>
<dbReference type="PANTHER" id="PTHR46825:SF7">
    <property type="entry name" value="D-ALANYL-D-ALANINE CARBOXYPEPTIDASE"/>
    <property type="match status" value="1"/>
</dbReference>
<protein>
    <submittedName>
        <fullName evidence="3">Serine hydrolase</fullName>
    </submittedName>
</protein>
<dbReference type="Proteomes" id="UP000244446">
    <property type="component" value="Unassembled WGS sequence"/>
</dbReference>
<evidence type="ECO:0000256" key="1">
    <source>
        <dbReference type="SAM" id="SignalP"/>
    </source>
</evidence>